<evidence type="ECO:0000313" key="2">
    <source>
        <dbReference type="EMBL" id="MDR7298980.1"/>
    </source>
</evidence>
<organism evidence="2 3">
    <name type="scientific">Pelomonas aquatica</name>
    <dbReference type="NCBI Taxonomy" id="431058"/>
    <lineage>
        <taxon>Bacteria</taxon>
        <taxon>Pseudomonadati</taxon>
        <taxon>Pseudomonadota</taxon>
        <taxon>Betaproteobacteria</taxon>
        <taxon>Burkholderiales</taxon>
        <taxon>Sphaerotilaceae</taxon>
        <taxon>Roseateles</taxon>
    </lineage>
</organism>
<dbReference type="EMBL" id="JAVDXQ010000006">
    <property type="protein sequence ID" value="MDR7298980.1"/>
    <property type="molecule type" value="Genomic_DNA"/>
</dbReference>
<proteinExistence type="predicted"/>
<evidence type="ECO:0000313" key="3">
    <source>
        <dbReference type="Proteomes" id="UP001180536"/>
    </source>
</evidence>
<comment type="caution">
    <text evidence="2">The sequence shown here is derived from an EMBL/GenBank/DDBJ whole genome shotgun (WGS) entry which is preliminary data.</text>
</comment>
<feature type="region of interest" description="Disordered" evidence="1">
    <location>
        <begin position="35"/>
        <end position="95"/>
    </location>
</feature>
<feature type="region of interest" description="Disordered" evidence="1">
    <location>
        <begin position="183"/>
        <end position="217"/>
    </location>
</feature>
<accession>A0ABU1ZG94</accession>
<sequence>MKLLPVPLTLTLGAALAPRERGAAALQAGVSADALPQAPDARGEAGEPDWQSAWQRVRAQGEDRDQEQGQDKEESPEAPATPSFMPPVPAWVPRDLAPEVAGLRAMAPTTPTTERMAALQQLTEPGPATVPGGRVWQVALPAAGAGPAWQLRVEQAQPLAPLSLELRVPPVAQLQARQQLGDLDKRLRDAGHDVLRPRVRDTSRSARRSRPVDEVDS</sequence>
<protein>
    <recommendedName>
        <fullName evidence="4">Flagellar hook-length control protein-like C-terminal domain-containing protein</fullName>
    </recommendedName>
</protein>
<reference evidence="2 3" key="1">
    <citation type="submission" date="2023-07" db="EMBL/GenBank/DDBJ databases">
        <title>Sorghum-associated microbial communities from plants grown in Nebraska, USA.</title>
        <authorList>
            <person name="Schachtman D."/>
        </authorList>
    </citation>
    <scope>NUCLEOTIDE SEQUENCE [LARGE SCALE GENOMIC DNA]</scope>
    <source>
        <strain evidence="2 3">BE310</strain>
    </source>
</reference>
<gene>
    <name evidence="2" type="ORF">J2X16_004348</name>
</gene>
<feature type="compositionally biased region" description="Basic and acidic residues" evidence="1">
    <location>
        <begin position="59"/>
        <end position="75"/>
    </location>
</feature>
<name>A0ABU1ZG94_9BURK</name>
<keyword evidence="3" id="KW-1185">Reference proteome</keyword>
<dbReference type="Proteomes" id="UP001180536">
    <property type="component" value="Unassembled WGS sequence"/>
</dbReference>
<dbReference type="RefSeq" id="WP_310348304.1">
    <property type="nucleotide sequence ID" value="NZ_JAVDXQ010000006.1"/>
</dbReference>
<evidence type="ECO:0000256" key="1">
    <source>
        <dbReference type="SAM" id="MobiDB-lite"/>
    </source>
</evidence>
<evidence type="ECO:0008006" key="4">
    <source>
        <dbReference type="Google" id="ProtNLM"/>
    </source>
</evidence>